<proteinExistence type="predicted"/>
<dbReference type="EnsemblPlants" id="Zm00001eb209020_T001">
    <property type="protein sequence ID" value="Zm00001eb209020_P001"/>
    <property type="gene ID" value="Zm00001eb209020"/>
</dbReference>
<dbReference type="AlphaFoldDB" id="A0A804P552"/>
<sequence length="353" mass="38708">MAAPAAASAPRRQWRYTWEALTHLPLLRLYLFPRPAFSSSFPSDLRADLRLQGSLLHLSFSLPGDGATIALRVPVPRVLIDPSAPFECRAAAAGDHLELLLALVLPVDHPVVAAAFPPPAGAELPAPLALRDDLKGLSTGDVHLYCRNCSSRLTKQPLRKIMEMPSVDWEDVADNWFGGCCTSFGGAGEKLVSQFISAYGRLEGTSLLDATAITVETDYLEANLMFQSSLVPADGRVRLFKCYTSTEIPVTGSHDVFRGHTLERVFVNLLLEVAEDEISFRTVVRDLKTKRPMLQLVLLSSKAWLSSGWCYENDTNGSHGTTDLQPSVKLLYSDYRNASEADLSRRVGIQIPG</sequence>
<dbReference type="PANTHER" id="PTHR31531">
    <property type="entry name" value="E3 UBIQUITIN-PROTEIN LIGASE E3D FAMILY MEMBER"/>
    <property type="match status" value="1"/>
</dbReference>
<reference evidence="1" key="3">
    <citation type="submission" date="2021-05" db="UniProtKB">
        <authorList>
            <consortium name="EnsemblPlants"/>
        </authorList>
    </citation>
    <scope>IDENTIFICATION</scope>
    <source>
        <strain evidence="1">cv. B73</strain>
    </source>
</reference>
<evidence type="ECO:0000313" key="1">
    <source>
        <dbReference type="EnsemblPlants" id="Zm00001eb209020_P001"/>
    </source>
</evidence>
<evidence type="ECO:0008006" key="3">
    <source>
        <dbReference type="Google" id="ProtNLM"/>
    </source>
</evidence>
<gene>
    <name evidence="1" type="primary">LOC103656039</name>
</gene>
<keyword evidence="2" id="KW-1185">Reference proteome</keyword>
<accession>A0A804P552</accession>
<dbReference type="Proteomes" id="UP000007305">
    <property type="component" value="Chromosome 4"/>
</dbReference>
<dbReference type="PANTHER" id="PTHR31531:SF2">
    <property type="entry name" value="E3 UBIQUITIN-PROTEIN LIGASE E3D"/>
    <property type="match status" value="1"/>
</dbReference>
<organism evidence="1 2">
    <name type="scientific">Zea mays</name>
    <name type="common">Maize</name>
    <dbReference type="NCBI Taxonomy" id="4577"/>
    <lineage>
        <taxon>Eukaryota</taxon>
        <taxon>Viridiplantae</taxon>
        <taxon>Streptophyta</taxon>
        <taxon>Embryophyta</taxon>
        <taxon>Tracheophyta</taxon>
        <taxon>Spermatophyta</taxon>
        <taxon>Magnoliopsida</taxon>
        <taxon>Liliopsida</taxon>
        <taxon>Poales</taxon>
        <taxon>Poaceae</taxon>
        <taxon>PACMAD clade</taxon>
        <taxon>Panicoideae</taxon>
        <taxon>Andropogonodae</taxon>
        <taxon>Andropogoneae</taxon>
        <taxon>Tripsacinae</taxon>
        <taxon>Zea</taxon>
    </lineage>
</organism>
<reference evidence="1" key="2">
    <citation type="submission" date="2019-07" db="EMBL/GenBank/DDBJ databases">
        <authorList>
            <person name="Seetharam A."/>
            <person name="Woodhouse M."/>
            <person name="Cannon E."/>
        </authorList>
    </citation>
    <scope>NUCLEOTIDE SEQUENCE [LARGE SCALE GENOMIC DNA]</scope>
    <source>
        <strain evidence="1">cv. B73</strain>
    </source>
</reference>
<name>A0A804P552_MAIZE</name>
<reference evidence="2" key="1">
    <citation type="journal article" date="2009" name="Science">
        <title>The B73 maize genome: complexity, diversity, and dynamics.</title>
        <authorList>
            <person name="Schnable P.S."/>
            <person name="Ware D."/>
            <person name="Fulton R.S."/>
            <person name="Stein J.C."/>
            <person name="Wei F."/>
            <person name="Pasternak S."/>
            <person name="Liang C."/>
            <person name="Zhang J."/>
            <person name="Fulton L."/>
            <person name="Graves T.A."/>
            <person name="Minx P."/>
            <person name="Reily A.D."/>
            <person name="Courtney L."/>
            <person name="Kruchowski S.S."/>
            <person name="Tomlinson C."/>
            <person name="Strong C."/>
            <person name="Delehaunty K."/>
            <person name="Fronick C."/>
            <person name="Courtney B."/>
            <person name="Rock S.M."/>
            <person name="Belter E."/>
            <person name="Du F."/>
            <person name="Kim K."/>
            <person name="Abbott R.M."/>
            <person name="Cotton M."/>
            <person name="Levy A."/>
            <person name="Marchetto P."/>
            <person name="Ochoa K."/>
            <person name="Jackson S.M."/>
            <person name="Gillam B."/>
            <person name="Chen W."/>
            <person name="Yan L."/>
            <person name="Higginbotham J."/>
            <person name="Cardenas M."/>
            <person name="Waligorski J."/>
            <person name="Applebaum E."/>
            <person name="Phelps L."/>
            <person name="Falcone J."/>
            <person name="Kanchi K."/>
            <person name="Thane T."/>
            <person name="Scimone A."/>
            <person name="Thane N."/>
            <person name="Henke J."/>
            <person name="Wang T."/>
            <person name="Ruppert J."/>
            <person name="Shah N."/>
            <person name="Rotter K."/>
            <person name="Hodges J."/>
            <person name="Ingenthron E."/>
            <person name="Cordes M."/>
            <person name="Kohlberg S."/>
            <person name="Sgro J."/>
            <person name="Delgado B."/>
            <person name="Mead K."/>
            <person name="Chinwalla A."/>
            <person name="Leonard S."/>
            <person name="Crouse K."/>
            <person name="Collura K."/>
            <person name="Kudrna D."/>
            <person name="Currie J."/>
            <person name="He R."/>
            <person name="Angelova A."/>
            <person name="Rajasekar S."/>
            <person name="Mueller T."/>
            <person name="Lomeli R."/>
            <person name="Scara G."/>
            <person name="Ko A."/>
            <person name="Delaney K."/>
            <person name="Wissotski M."/>
            <person name="Lopez G."/>
            <person name="Campos D."/>
            <person name="Braidotti M."/>
            <person name="Ashley E."/>
            <person name="Golser W."/>
            <person name="Kim H."/>
            <person name="Lee S."/>
            <person name="Lin J."/>
            <person name="Dujmic Z."/>
            <person name="Kim W."/>
            <person name="Talag J."/>
            <person name="Zuccolo A."/>
            <person name="Fan C."/>
            <person name="Sebastian A."/>
            <person name="Kramer M."/>
            <person name="Spiegel L."/>
            <person name="Nascimento L."/>
            <person name="Zutavern T."/>
            <person name="Miller B."/>
            <person name="Ambroise C."/>
            <person name="Muller S."/>
            <person name="Spooner W."/>
            <person name="Narechania A."/>
            <person name="Ren L."/>
            <person name="Wei S."/>
            <person name="Kumari S."/>
            <person name="Faga B."/>
            <person name="Levy M.J."/>
            <person name="McMahan L."/>
            <person name="Van Buren P."/>
            <person name="Vaughn M.W."/>
            <person name="Ying K."/>
            <person name="Yeh C.-T."/>
            <person name="Emrich S.J."/>
            <person name="Jia Y."/>
            <person name="Kalyanaraman A."/>
            <person name="Hsia A.-P."/>
            <person name="Barbazuk W.B."/>
            <person name="Baucom R.S."/>
            <person name="Brutnell T.P."/>
            <person name="Carpita N.C."/>
            <person name="Chaparro C."/>
            <person name="Chia J.-M."/>
            <person name="Deragon J.-M."/>
            <person name="Estill J.C."/>
            <person name="Fu Y."/>
            <person name="Jeddeloh J.A."/>
            <person name="Han Y."/>
            <person name="Lee H."/>
            <person name="Li P."/>
            <person name="Lisch D.R."/>
            <person name="Liu S."/>
            <person name="Liu Z."/>
            <person name="Nagel D.H."/>
            <person name="McCann M.C."/>
            <person name="SanMiguel P."/>
            <person name="Myers A.M."/>
            <person name="Nettleton D."/>
            <person name="Nguyen J."/>
            <person name="Penning B.W."/>
            <person name="Ponnala L."/>
            <person name="Schneider K.L."/>
            <person name="Schwartz D.C."/>
            <person name="Sharma A."/>
            <person name="Soderlund C."/>
            <person name="Springer N.M."/>
            <person name="Sun Q."/>
            <person name="Wang H."/>
            <person name="Waterman M."/>
            <person name="Westerman R."/>
            <person name="Wolfgruber T.K."/>
            <person name="Yang L."/>
            <person name="Yu Y."/>
            <person name="Zhang L."/>
            <person name="Zhou S."/>
            <person name="Zhu Q."/>
            <person name="Bennetzen J.L."/>
            <person name="Dawe R.K."/>
            <person name="Jiang J."/>
            <person name="Jiang N."/>
            <person name="Presting G.G."/>
            <person name="Wessler S.R."/>
            <person name="Aluru S."/>
            <person name="Martienssen R.A."/>
            <person name="Clifton S.W."/>
            <person name="McCombie W.R."/>
            <person name="Wing R.A."/>
            <person name="Wilson R.K."/>
        </authorList>
    </citation>
    <scope>NUCLEOTIDE SEQUENCE [LARGE SCALE GENOMIC DNA]</scope>
    <source>
        <strain evidence="2">cv. B73</strain>
    </source>
</reference>
<dbReference type="Gramene" id="Zm00001eb209020_T001">
    <property type="protein sequence ID" value="Zm00001eb209020_P001"/>
    <property type="gene ID" value="Zm00001eb209020"/>
</dbReference>
<dbReference type="InterPro" id="IPR019193">
    <property type="entry name" value="UBQ-conj_enz_E2-bd_prot"/>
</dbReference>
<protein>
    <recommendedName>
        <fullName evidence="3">Ubiquitin-conjugating enzyme E2C-binding protein</fullName>
    </recommendedName>
</protein>
<evidence type="ECO:0000313" key="2">
    <source>
        <dbReference type="Proteomes" id="UP000007305"/>
    </source>
</evidence>